<feature type="transmembrane region" description="Helical" evidence="8">
    <location>
        <begin position="217"/>
        <end position="234"/>
    </location>
</feature>
<feature type="transmembrane region" description="Helical" evidence="8">
    <location>
        <begin position="72"/>
        <end position="93"/>
    </location>
</feature>
<dbReference type="GO" id="GO:0055085">
    <property type="term" value="P:transmembrane transport"/>
    <property type="evidence" value="ECO:0007669"/>
    <property type="project" value="TreeGrafter"/>
</dbReference>
<accession>A0A0U2QM14</accession>
<evidence type="ECO:0000313" key="10">
    <source>
        <dbReference type="Proteomes" id="UP000068447"/>
    </source>
</evidence>
<keyword evidence="7 8" id="KW-0472">Membrane</keyword>
<dbReference type="OrthoDB" id="5562213at2"/>
<feature type="transmembrane region" description="Helical" evidence="8">
    <location>
        <begin position="20"/>
        <end position="52"/>
    </location>
</feature>
<evidence type="ECO:0000256" key="5">
    <source>
        <dbReference type="ARBA" id="ARBA00022692"/>
    </source>
</evidence>
<evidence type="ECO:0000256" key="6">
    <source>
        <dbReference type="ARBA" id="ARBA00022989"/>
    </source>
</evidence>
<sequence length="364" mass="40246">MLEVFSNWYKEKFSDPASVALLLLLLAVFAVFVFWGEMLAPVLVAIVIAYLLEWPVSKLVRRGLGRTWATTLILILFTSLSALALVGLLPVIWRQAINLLMELPQIWLEAQAWLSSLPEQYPGILVQSDIDNALSGVNDRVVGLGEDIISASFSSIVSMVALLIYLILVPLMVFFMLKDKNELLTNISNIMPRDRRLVKQVALEMNTQIINYIRGKVLEILIVGTMSTVTFALMDLRYSLLLGVLVGFSVLIPYIGAAVVTFPVAAVALFQWGVTPPFWYLMVAYGIIQALDGNLIVPILFSEAVSLHPVYIIIAVLFFGGLWGFWGVFFAIPLATLVKALLNAWSGTNGSLLRSEPAKITEQA</sequence>
<evidence type="ECO:0000256" key="8">
    <source>
        <dbReference type="SAM" id="Phobius"/>
    </source>
</evidence>
<keyword evidence="6 8" id="KW-1133">Transmembrane helix</keyword>
<evidence type="ECO:0000256" key="3">
    <source>
        <dbReference type="ARBA" id="ARBA00022448"/>
    </source>
</evidence>
<keyword evidence="5 8" id="KW-0812">Transmembrane</keyword>
<reference evidence="9 10" key="1">
    <citation type="submission" date="2015-12" db="EMBL/GenBank/DDBJ databases">
        <title>Complete genome of Lacimicrobium alkaliphilum KCTC 32984.</title>
        <authorList>
            <person name="Kim S.-G."/>
            <person name="Lee Y.-J."/>
        </authorList>
    </citation>
    <scope>NUCLEOTIDE SEQUENCE [LARGE SCALE GENOMIC DNA]</scope>
    <source>
        <strain evidence="9 10">YelD216</strain>
    </source>
</reference>
<feature type="transmembrane region" description="Helical" evidence="8">
    <location>
        <begin position="307"/>
        <end position="332"/>
    </location>
</feature>
<dbReference type="Proteomes" id="UP000068447">
    <property type="component" value="Chromosome"/>
</dbReference>
<feature type="transmembrane region" description="Helical" evidence="8">
    <location>
        <begin position="278"/>
        <end position="301"/>
    </location>
</feature>
<name>A0A0U2QM14_9ALTE</name>
<feature type="transmembrane region" description="Helical" evidence="8">
    <location>
        <begin position="240"/>
        <end position="266"/>
    </location>
</feature>
<dbReference type="InterPro" id="IPR002549">
    <property type="entry name" value="AI-2E-like"/>
</dbReference>
<keyword evidence="3" id="KW-0813">Transport</keyword>
<organism evidence="9 10">
    <name type="scientific">Lacimicrobium alkaliphilum</name>
    <dbReference type="NCBI Taxonomy" id="1526571"/>
    <lineage>
        <taxon>Bacteria</taxon>
        <taxon>Pseudomonadati</taxon>
        <taxon>Pseudomonadota</taxon>
        <taxon>Gammaproteobacteria</taxon>
        <taxon>Alteromonadales</taxon>
        <taxon>Alteromonadaceae</taxon>
        <taxon>Lacimicrobium</taxon>
    </lineage>
</organism>
<evidence type="ECO:0000256" key="2">
    <source>
        <dbReference type="ARBA" id="ARBA00009773"/>
    </source>
</evidence>
<dbReference type="KEGG" id="lal:AT746_09350"/>
<gene>
    <name evidence="9" type="ORF">AT746_09350</name>
</gene>
<keyword evidence="10" id="KW-1185">Reference proteome</keyword>
<dbReference type="RefSeq" id="WP_062479614.1">
    <property type="nucleotide sequence ID" value="NZ_CP013650.1"/>
</dbReference>
<dbReference type="PANTHER" id="PTHR21716">
    <property type="entry name" value="TRANSMEMBRANE PROTEIN"/>
    <property type="match status" value="1"/>
</dbReference>
<evidence type="ECO:0000256" key="1">
    <source>
        <dbReference type="ARBA" id="ARBA00004651"/>
    </source>
</evidence>
<evidence type="ECO:0000256" key="7">
    <source>
        <dbReference type="ARBA" id="ARBA00023136"/>
    </source>
</evidence>
<dbReference type="Pfam" id="PF01594">
    <property type="entry name" value="AI-2E_transport"/>
    <property type="match status" value="1"/>
</dbReference>
<keyword evidence="4" id="KW-1003">Cell membrane</keyword>
<evidence type="ECO:0000313" key="9">
    <source>
        <dbReference type="EMBL" id="ALS98443.1"/>
    </source>
</evidence>
<dbReference type="PANTHER" id="PTHR21716:SF53">
    <property type="entry name" value="PERMEASE PERM-RELATED"/>
    <property type="match status" value="1"/>
</dbReference>
<dbReference type="GO" id="GO:0005886">
    <property type="term" value="C:plasma membrane"/>
    <property type="evidence" value="ECO:0007669"/>
    <property type="project" value="UniProtKB-SubCell"/>
</dbReference>
<dbReference type="AlphaFoldDB" id="A0A0U2QM14"/>
<comment type="similarity">
    <text evidence="2">Belongs to the autoinducer-2 exporter (AI-2E) (TC 2.A.86) family.</text>
</comment>
<dbReference type="STRING" id="1526571.AT746_09350"/>
<feature type="transmembrane region" description="Helical" evidence="8">
    <location>
        <begin position="156"/>
        <end position="177"/>
    </location>
</feature>
<comment type="subcellular location">
    <subcellularLocation>
        <location evidence="1">Cell membrane</location>
        <topology evidence="1">Multi-pass membrane protein</topology>
    </subcellularLocation>
</comment>
<evidence type="ECO:0000256" key="4">
    <source>
        <dbReference type="ARBA" id="ARBA00022475"/>
    </source>
</evidence>
<protein>
    <submittedName>
        <fullName evidence="9">Permease</fullName>
    </submittedName>
</protein>
<dbReference type="EMBL" id="CP013650">
    <property type="protein sequence ID" value="ALS98443.1"/>
    <property type="molecule type" value="Genomic_DNA"/>
</dbReference>
<proteinExistence type="inferred from homology"/>